<dbReference type="AlphaFoldDB" id="A0A8S0UJ78"/>
<reference evidence="12 13" key="1">
    <citation type="submission" date="2019-12" db="EMBL/GenBank/DDBJ databases">
        <authorList>
            <person name="Alioto T."/>
            <person name="Alioto T."/>
            <person name="Gomez Garrido J."/>
        </authorList>
    </citation>
    <scope>NUCLEOTIDE SEQUENCE [LARGE SCALE GENOMIC DNA]</scope>
</reference>
<dbReference type="InterPro" id="IPR001739">
    <property type="entry name" value="Methyl_CpG_DNA-bd"/>
</dbReference>
<evidence type="ECO:0000256" key="4">
    <source>
        <dbReference type="ARBA" id="ARBA00022833"/>
    </source>
</evidence>
<dbReference type="Pfam" id="PF01429">
    <property type="entry name" value="MBD"/>
    <property type="match status" value="1"/>
</dbReference>
<dbReference type="PANTHER" id="PTHR12396:SF0">
    <property type="entry name" value="METHYL-CPG BINDING DOMAIN PROTEIN-LIKE, ISOFORM C"/>
    <property type="match status" value="1"/>
</dbReference>
<sequence length="396" mass="44114">MEENYVRKSPASHGTIGTLVRAPMEENYVQKRHATSATSHKMSGTLVPVATISISWVTPDQMTDFHFGEEGNFASEVEAEALAESLGQLSVSHRFIPSHQFCSCTAVAAFIPTPEFSANWRSLKTFKMLDSVRAYTVQCANCSKWRFIPTKQKYEQIRETIAVLPFHCEMAREWRPEITCDDESDLIKDGSWHWAIDKPGIPQPPHGWQRILRIRAEGGTRFSDVYYDAPSGERFRSMVKVRSFLNEHPEYQGVKESQFSFQNPAPLEENYVRKSTPAASHGRSGALVPAPMEENYVRKRRATSAASHEMSGALVPVQNPAPMEENYERKRRATSTTSPEISGALVPVAAIPISWVISDQMTDFHFGEEGNFASEVEAEAPAESLAPCVNDPGAGS</sequence>
<dbReference type="PROSITE" id="PS50982">
    <property type="entry name" value="MBD"/>
    <property type="match status" value="1"/>
</dbReference>
<evidence type="ECO:0000313" key="13">
    <source>
        <dbReference type="Proteomes" id="UP000594638"/>
    </source>
</evidence>
<dbReference type="CDD" id="cd01396">
    <property type="entry name" value="MeCP2_MBD"/>
    <property type="match status" value="1"/>
</dbReference>
<dbReference type="GO" id="GO:0003677">
    <property type="term" value="F:DNA binding"/>
    <property type="evidence" value="ECO:0007669"/>
    <property type="project" value="UniProtKB-KW"/>
</dbReference>
<dbReference type="GO" id="GO:0008270">
    <property type="term" value="F:zinc ion binding"/>
    <property type="evidence" value="ECO:0007669"/>
    <property type="project" value="UniProtKB-KW"/>
</dbReference>
<keyword evidence="8" id="KW-0539">Nucleus</keyword>
<keyword evidence="3" id="KW-0863">Zinc-finger</keyword>
<gene>
    <name evidence="12" type="ORF">OLEA9_A067701</name>
</gene>
<dbReference type="Gene3D" id="3.30.40.100">
    <property type="match status" value="1"/>
</dbReference>
<evidence type="ECO:0000256" key="9">
    <source>
        <dbReference type="SAM" id="MobiDB-lite"/>
    </source>
</evidence>
<comment type="subcellular location">
    <subcellularLocation>
        <location evidence="1">Nucleus</location>
    </subcellularLocation>
</comment>
<dbReference type="EMBL" id="CACTIH010007719">
    <property type="protein sequence ID" value="CAA3017606.1"/>
    <property type="molecule type" value="Genomic_DNA"/>
</dbReference>
<keyword evidence="2" id="KW-0479">Metal-binding</keyword>
<keyword evidence="4" id="KW-0862">Zinc</keyword>
<dbReference type="PROSITE" id="PS51050">
    <property type="entry name" value="ZF_CW"/>
    <property type="match status" value="1"/>
</dbReference>
<evidence type="ECO:0000256" key="1">
    <source>
        <dbReference type="ARBA" id="ARBA00004123"/>
    </source>
</evidence>
<dbReference type="InterPro" id="IPR016177">
    <property type="entry name" value="DNA-bd_dom_sf"/>
</dbReference>
<evidence type="ECO:0000256" key="3">
    <source>
        <dbReference type="ARBA" id="ARBA00022771"/>
    </source>
</evidence>
<keyword evidence="7" id="KW-0804">Transcription</keyword>
<dbReference type="PANTHER" id="PTHR12396">
    <property type="entry name" value="METHYL-CPG BINDING PROTEIN, MBD"/>
    <property type="match status" value="1"/>
</dbReference>
<keyword evidence="5" id="KW-0805">Transcription regulation</keyword>
<name>A0A8S0UJ78_OLEEU</name>
<feature type="domain" description="CW-type" evidence="11">
    <location>
        <begin position="129"/>
        <end position="188"/>
    </location>
</feature>
<keyword evidence="6" id="KW-0238">DNA-binding</keyword>
<protein>
    <submittedName>
        <fullName evidence="12">Methyl- -binding domain-containing 2-like</fullName>
    </submittedName>
</protein>
<evidence type="ECO:0000256" key="5">
    <source>
        <dbReference type="ARBA" id="ARBA00023015"/>
    </source>
</evidence>
<feature type="region of interest" description="Disordered" evidence="9">
    <location>
        <begin position="275"/>
        <end position="339"/>
    </location>
</feature>
<dbReference type="Gramene" id="OE9A067701T1">
    <property type="protein sequence ID" value="OE9A067701C1"/>
    <property type="gene ID" value="OE9A067701"/>
</dbReference>
<proteinExistence type="predicted"/>
<evidence type="ECO:0000259" key="11">
    <source>
        <dbReference type="PROSITE" id="PS51050"/>
    </source>
</evidence>
<evidence type="ECO:0000256" key="2">
    <source>
        <dbReference type="ARBA" id="ARBA00022723"/>
    </source>
</evidence>
<keyword evidence="13" id="KW-1185">Reference proteome</keyword>
<feature type="domain" description="MBD" evidence="10">
    <location>
        <begin position="194"/>
        <end position="266"/>
    </location>
</feature>
<evidence type="ECO:0000256" key="8">
    <source>
        <dbReference type="ARBA" id="ARBA00023242"/>
    </source>
</evidence>
<dbReference type="SUPFAM" id="SSF54171">
    <property type="entry name" value="DNA-binding domain"/>
    <property type="match status" value="1"/>
</dbReference>
<dbReference type="InterPro" id="IPR011124">
    <property type="entry name" value="Znf_CW"/>
</dbReference>
<dbReference type="GO" id="GO:0005634">
    <property type="term" value="C:nucleus"/>
    <property type="evidence" value="ECO:0007669"/>
    <property type="project" value="UniProtKB-SubCell"/>
</dbReference>
<organism evidence="12 13">
    <name type="scientific">Olea europaea subsp. europaea</name>
    <dbReference type="NCBI Taxonomy" id="158383"/>
    <lineage>
        <taxon>Eukaryota</taxon>
        <taxon>Viridiplantae</taxon>
        <taxon>Streptophyta</taxon>
        <taxon>Embryophyta</taxon>
        <taxon>Tracheophyta</taxon>
        <taxon>Spermatophyta</taxon>
        <taxon>Magnoliopsida</taxon>
        <taxon>eudicotyledons</taxon>
        <taxon>Gunneridae</taxon>
        <taxon>Pentapetalae</taxon>
        <taxon>asterids</taxon>
        <taxon>lamiids</taxon>
        <taxon>Lamiales</taxon>
        <taxon>Oleaceae</taxon>
        <taxon>Oleeae</taxon>
        <taxon>Olea</taxon>
    </lineage>
</organism>
<evidence type="ECO:0000259" key="10">
    <source>
        <dbReference type="PROSITE" id="PS50982"/>
    </source>
</evidence>
<dbReference type="Proteomes" id="UP000594638">
    <property type="component" value="Unassembled WGS sequence"/>
</dbReference>
<accession>A0A8S0UJ78</accession>
<evidence type="ECO:0000313" key="12">
    <source>
        <dbReference type="EMBL" id="CAA3017606.1"/>
    </source>
</evidence>
<dbReference type="OrthoDB" id="10072024at2759"/>
<evidence type="ECO:0000256" key="7">
    <source>
        <dbReference type="ARBA" id="ARBA00023163"/>
    </source>
</evidence>
<comment type="caution">
    <text evidence="12">The sequence shown here is derived from an EMBL/GenBank/DDBJ whole genome shotgun (WGS) entry which is preliminary data.</text>
</comment>
<dbReference type="SMART" id="SM00391">
    <property type="entry name" value="MBD"/>
    <property type="match status" value="1"/>
</dbReference>
<dbReference type="Pfam" id="PF07496">
    <property type="entry name" value="zf-CW"/>
    <property type="match status" value="1"/>
</dbReference>
<dbReference type="Gene3D" id="3.30.890.10">
    <property type="entry name" value="Methyl-cpg-binding Protein 2, Chain A"/>
    <property type="match status" value="1"/>
</dbReference>
<evidence type="ECO:0000256" key="6">
    <source>
        <dbReference type="ARBA" id="ARBA00023125"/>
    </source>
</evidence>